<feature type="domain" description="N-acetyltransferase" evidence="3">
    <location>
        <begin position="13"/>
        <end position="158"/>
    </location>
</feature>
<dbReference type="InterPro" id="IPR000182">
    <property type="entry name" value="GNAT_dom"/>
</dbReference>
<keyword evidence="2 4" id="KW-0012">Acyltransferase</keyword>
<keyword evidence="5" id="KW-1185">Reference proteome</keyword>
<evidence type="ECO:0000256" key="2">
    <source>
        <dbReference type="ARBA" id="ARBA00023315"/>
    </source>
</evidence>
<evidence type="ECO:0000256" key="1">
    <source>
        <dbReference type="ARBA" id="ARBA00022679"/>
    </source>
</evidence>
<dbReference type="PANTHER" id="PTHR43877">
    <property type="entry name" value="AMINOALKYLPHOSPHONATE N-ACETYLTRANSFERASE-RELATED-RELATED"/>
    <property type="match status" value="1"/>
</dbReference>
<dbReference type="Gene3D" id="3.40.630.30">
    <property type="match status" value="1"/>
</dbReference>
<proteinExistence type="predicted"/>
<organism evidence="4 5">
    <name type="scientific">Schaalia naturae</name>
    <dbReference type="NCBI Taxonomy" id="635203"/>
    <lineage>
        <taxon>Bacteria</taxon>
        <taxon>Bacillati</taxon>
        <taxon>Actinomycetota</taxon>
        <taxon>Actinomycetes</taxon>
        <taxon>Actinomycetales</taxon>
        <taxon>Actinomycetaceae</taxon>
        <taxon>Schaalia</taxon>
    </lineage>
</organism>
<gene>
    <name evidence="4" type="ORF">ACFQWG_04070</name>
</gene>
<evidence type="ECO:0000259" key="3">
    <source>
        <dbReference type="PROSITE" id="PS51186"/>
    </source>
</evidence>
<reference evidence="5" key="1">
    <citation type="journal article" date="2019" name="Int. J. Syst. Evol. Microbiol.">
        <title>The Global Catalogue of Microorganisms (GCM) 10K type strain sequencing project: providing services to taxonomists for standard genome sequencing and annotation.</title>
        <authorList>
            <consortium name="The Broad Institute Genomics Platform"/>
            <consortium name="The Broad Institute Genome Sequencing Center for Infectious Disease"/>
            <person name="Wu L."/>
            <person name="Ma J."/>
        </authorList>
    </citation>
    <scope>NUCLEOTIDE SEQUENCE [LARGE SCALE GENOMIC DNA]</scope>
    <source>
        <strain evidence="5">CCUG 56698</strain>
    </source>
</reference>
<name>A0ABW2SJT2_9ACTO</name>
<accession>A0ABW2SJT2</accession>
<dbReference type="PROSITE" id="PS51186">
    <property type="entry name" value="GNAT"/>
    <property type="match status" value="1"/>
</dbReference>
<dbReference type="Proteomes" id="UP001596527">
    <property type="component" value="Unassembled WGS sequence"/>
</dbReference>
<dbReference type="RefSeq" id="WP_380972362.1">
    <property type="nucleotide sequence ID" value="NZ_JBHTEF010000001.1"/>
</dbReference>
<dbReference type="GO" id="GO:0016746">
    <property type="term" value="F:acyltransferase activity"/>
    <property type="evidence" value="ECO:0007669"/>
    <property type="project" value="UniProtKB-KW"/>
</dbReference>
<protein>
    <submittedName>
        <fullName evidence="4">GNAT family N-acetyltransferase</fullName>
        <ecNumber evidence="4">2.3.1.-</ecNumber>
    </submittedName>
</protein>
<dbReference type="SUPFAM" id="SSF55729">
    <property type="entry name" value="Acyl-CoA N-acyltransferases (Nat)"/>
    <property type="match status" value="1"/>
</dbReference>
<dbReference type="InterPro" id="IPR050832">
    <property type="entry name" value="Bact_Acetyltransf"/>
</dbReference>
<dbReference type="Pfam" id="PF00583">
    <property type="entry name" value="Acetyltransf_1"/>
    <property type="match status" value="1"/>
</dbReference>
<dbReference type="InterPro" id="IPR016181">
    <property type="entry name" value="Acyl_CoA_acyltransferase"/>
</dbReference>
<evidence type="ECO:0000313" key="4">
    <source>
        <dbReference type="EMBL" id="MFC7580397.1"/>
    </source>
</evidence>
<dbReference type="CDD" id="cd04301">
    <property type="entry name" value="NAT_SF"/>
    <property type="match status" value="1"/>
</dbReference>
<dbReference type="EMBL" id="JBHTEF010000001">
    <property type="protein sequence ID" value="MFC7580397.1"/>
    <property type="molecule type" value="Genomic_DNA"/>
</dbReference>
<dbReference type="EC" id="2.3.1.-" evidence="4"/>
<keyword evidence="1 4" id="KW-0808">Transferase</keyword>
<evidence type="ECO:0000313" key="5">
    <source>
        <dbReference type="Proteomes" id="UP001596527"/>
    </source>
</evidence>
<sequence length="159" mass="16958">MADIELDLDVPSGTLAEVVEVLHAAFLQFGDAGKPSGAMLETVESLDGERAEGTRIGVARLGGRVVAVVKHRPTEDGRLYFSRLGVAPGHRGRGIAGALVHALREDAHARTLRGLACSVRAEETGNIALYERLGMSVWGHGRQRSLTGAEIPVVRMRDA</sequence>
<comment type="caution">
    <text evidence="4">The sequence shown here is derived from an EMBL/GenBank/DDBJ whole genome shotgun (WGS) entry which is preliminary data.</text>
</comment>